<keyword evidence="2" id="KW-1185">Reference proteome</keyword>
<sequence>MRCAIALVNRYPPLMVETGGSALRSHDNLPENTAKLPEGEAAVKQLQGEGIGEGVEAIQIDISNEDSLTGAVKQVGISGDKKYAGRPISEIITLAVTTNAAGAAASVERFVPLLSRAENPRVVFTSSGGGSLKLAHDFGFVKDYPAYSVSQAAENMVMLDYHHRFPDWNGNDSNPGFRATKINNYG</sequence>
<reference evidence="1 2" key="2">
    <citation type="submission" date="2015-05" db="EMBL/GenBank/DDBJ databases">
        <authorList>
            <person name="Morales-Cruz A."/>
            <person name="Amrine K.C."/>
            <person name="Cantu D."/>
        </authorList>
    </citation>
    <scope>NUCLEOTIDE SEQUENCE [LARGE SCALE GENOMIC DNA]</scope>
    <source>
        <strain evidence="1">DA912</strain>
    </source>
</reference>
<dbReference type="AlphaFoldDB" id="A0A0G2IDC0"/>
<dbReference type="EMBL" id="LCUC01000080">
    <property type="protein sequence ID" value="KKY37650.1"/>
    <property type="molecule type" value="Genomic_DNA"/>
</dbReference>
<dbReference type="InterPro" id="IPR036291">
    <property type="entry name" value="NAD(P)-bd_dom_sf"/>
</dbReference>
<organism evidence="1 2">
    <name type="scientific">Diaporthe ampelina</name>
    <dbReference type="NCBI Taxonomy" id="1214573"/>
    <lineage>
        <taxon>Eukaryota</taxon>
        <taxon>Fungi</taxon>
        <taxon>Dikarya</taxon>
        <taxon>Ascomycota</taxon>
        <taxon>Pezizomycotina</taxon>
        <taxon>Sordariomycetes</taxon>
        <taxon>Sordariomycetidae</taxon>
        <taxon>Diaporthales</taxon>
        <taxon>Diaporthaceae</taxon>
        <taxon>Diaporthe</taxon>
    </lineage>
</organism>
<evidence type="ECO:0000313" key="1">
    <source>
        <dbReference type="EMBL" id="KKY37650.1"/>
    </source>
</evidence>
<protein>
    <submittedName>
        <fullName evidence="1">Putative carbonyl reductase</fullName>
    </submittedName>
</protein>
<comment type="caution">
    <text evidence="1">The sequence shown here is derived from an EMBL/GenBank/DDBJ whole genome shotgun (WGS) entry which is preliminary data.</text>
</comment>
<dbReference type="Proteomes" id="UP000034680">
    <property type="component" value="Unassembled WGS sequence"/>
</dbReference>
<dbReference type="OrthoDB" id="1933717at2759"/>
<dbReference type="SUPFAM" id="SSF51735">
    <property type="entry name" value="NAD(P)-binding Rossmann-fold domains"/>
    <property type="match status" value="1"/>
</dbReference>
<dbReference type="Gene3D" id="3.40.50.720">
    <property type="entry name" value="NAD(P)-binding Rossmann-like Domain"/>
    <property type="match status" value="1"/>
</dbReference>
<reference evidence="1 2" key="1">
    <citation type="submission" date="2015-05" db="EMBL/GenBank/DDBJ databases">
        <title>Distinctive expansion of gene families associated with plant cell wall degradation and secondary metabolism in the genomes of grapevine trunk pathogens.</title>
        <authorList>
            <person name="Lawrence D.P."/>
            <person name="Travadon R."/>
            <person name="Rolshausen P.E."/>
            <person name="Baumgartner K."/>
        </authorList>
    </citation>
    <scope>NUCLEOTIDE SEQUENCE [LARGE SCALE GENOMIC DNA]</scope>
    <source>
        <strain evidence="1">DA912</strain>
    </source>
</reference>
<evidence type="ECO:0000313" key="2">
    <source>
        <dbReference type="Proteomes" id="UP000034680"/>
    </source>
</evidence>
<accession>A0A0G2IDC0</accession>
<dbReference type="STRING" id="1214573.A0A0G2IDC0"/>
<proteinExistence type="predicted"/>
<name>A0A0G2IDC0_9PEZI</name>
<gene>
    <name evidence="1" type="ORF">UCDDA912_g02348</name>
</gene>